<reference evidence="2" key="1">
    <citation type="journal article" date="2023" name="Insect Mol. Biol.">
        <title>Genome sequencing provides insights into the evolution of gene families encoding plant cell wall-degrading enzymes in longhorned beetles.</title>
        <authorList>
            <person name="Shin N.R."/>
            <person name="Okamura Y."/>
            <person name="Kirsch R."/>
            <person name="Pauchet Y."/>
        </authorList>
    </citation>
    <scope>NUCLEOTIDE SEQUENCE</scope>
    <source>
        <strain evidence="2">MMC_N1</strain>
    </source>
</reference>
<dbReference type="InterPro" id="IPR001087">
    <property type="entry name" value="GDSL"/>
</dbReference>
<keyword evidence="3" id="KW-1185">Reference proteome</keyword>
<dbReference type="Pfam" id="PF00075">
    <property type="entry name" value="RNase_H"/>
    <property type="match status" value="1"/>
</dbReference>
<feature type="domain" description="RNase H type-1" evidence="1">
    <location>
        <begin position="262"/>
        <end position="301"/>
    </location>
</feature>
<dbReference type="Proteomes" id="UP001162164">
    <property type="component" value="Unassembled WGS sequence"/>
</dbReference>
<sequence>MCAPQEEKTVLEYFLPLYRSIRKIVTDALANSENGVNRQILHRRGKDFVSKSVDFYCNLNITTRSKQVPKSVHQVRPGDIDVIGALGDSLTVAFGASANSLFQMSEARGRSFSGGYSVRTSTSLDKESQFNVAELGAISSNLPYMAKVLIKRIKTDPRINIKRDWKMITYMIGNNDFCSEMCYYRNPEIVLKRHKEDLMEVLRIFKKNLPRTIVNVVPPPIYTTIFTRTSICYPDGTRQSGSKVYFQQAVPAPRTRSILIQECGDALEELARHKEVKLVWVPGHSGVPANEKVDELARLGSEGRCVGPEPYLGITRQQVTEAVND</sequence>
<dbReference type="InterPro" id="IPR036397">
    <property type="entry name" value="RNaseH_sf"/>
</dbReference>
<comment type="caution">
    <text evidence="2">The sequence shown here is derived from an EMBL/GenBank/DDBJ whole genome shotgun (WGS) entry which is preliminary data.</text>
</comment>
<evidence type="ECO:0000313" key="2">
    <source>
        <dbReference type="EMBL" id="KAJ8983283.1"/>
    </source>
</evidence>
<dbReference type="Pfam" id="PF00657">
    <property type="entry name" value="Lipase_GDSL"/>
    <property type="match status" value="1"/>
</dbReference>
<dbReference type="InterPro" id="IPR012337">
    <property type="entry name" value="RNaseH-like_sf"/>
</dbReference>
<evidence type="ECO:0000313" key="3">
    <source>
        <dbReference type="Proteomes" id="UP001162164"/>
    </source>
</evidence>
<dbReference type="SUPFAM" id="SSF53098">
    <property type="entry name" value="Ribonuclease H-like"/>
    <property type="match status" value="1"/>
</dbReference>
<dbReference type="InterPro" id="IPR038885">
    <property type="entry name" value="PLB1"/>
</dbReference>
<protein>
    <recommendedName>
        <fullName evidence="1">RNase H type-1 domain-containing protein</fullName>
    </recommendedName>
</protein>
<dbReference type="SUPFAM" id="SSF52266">
    <property type="entry name" value="SGNH hydrolase"/>
    <property type="match status" value="1"/>
</dbReference>
<dbReference type="PANTHER" id="PTHR21325:SF31">
    <property type="entry name" value="GH22081P-RELATED"/>
    <property type="match status" value="1"/>
</dbReference>
<accession>A0ABQ9JY39</accession>
<name>A0ABQ9JY39_9CUCU</name>
<dbReference type="InterPro" id="IPR002156">
    <property type="entry name" value="RNaseH_domain"/>
</dbReference>
<dbReference type="EMBL" id="JAPWTJ010000082">
    <property type="protein sequence ID" value="KAJ8983283.1"/>
    <property type="molecule type" value="Genomic_DNA"/>
</dbReference>
<dbReference type="PANTHER" id="PTHR21325">
    <property type="entry name" value="PHOSPHOLIPASE B, PLB1"/>
    <property type="match status" value="1"/>
</dbReference>
<organism evidence="2 3">
    <name type="scientific">Molorchus minor</name>
    <dbReference type="NCBI Taxonomy" id="1323400"/>
    <lineage>
        <taxon>Eukaryota</taxon>
        <taxon>Metazoa</taxon>
        <taxon>Ecdysozoa</taxon>
        <taxon>Arthropoda</taxon>
        <taxon>Hexapoda</taxon>
        <taxon>Insecta</taxon>
        <taxon>Pterygota</taxon>
        <taxon>Neoptera</taxon>
        <taxon>Endopterygota</taxon>
        <taxon>Coleoptera</taxon>
        <taxon>Polyphaga</taxon>
        <taxon>Cucujiformia</taxon>
        <taxon>Chrysomeloidea</taxon>
        <taxon>Cerambycidae</taxon>
        <taxon>Lamiinae</taxon>
        <taxon>Monochamini</taxon>
        <taxon>Molorchus</taxon>
    </lineage>
</organism>
<evidence type="ECO:0000259" key="1">
    <source>
        <dbReference type="Pfam" id="PF00075"/>
    </source>
</evidence>
<gene>
    <name evidence="2" type="ORF">NQ317_010533</name>
</gene>
<proteinExistence type="predicted"/>
<dbReference type="Gene3D" id="3.30.420.10">
    <property type="entry name" value="Ribonuclease H-like superfamily/Ribonuclease H"/>
    <property type="match status" value="1"/>
</dbReference>